<accession>A0A8S9TQ26</accession>
<dbReference type="PANTHER" id="PTHR35606">
    <property type="entry name" value="CELLULOSE-BINDING FAMILY II PROTEIN"/>
    <property type="match status" value="1"/>
</dbReference>
<gene>
    <name evidence="2" type="ORF">GN958_ATG21792</name>
</gene>
<dbReference type="SUPFAM" id="SSF55486">
    <property type="entry name" value="Metalloproteases ('zincins'), catalytic domain"/>
    <property type="match status" value="1"/>
</dbReference>
<dbReference type="EMBL" id="JAACNO010003023">
    <property type="protein sequence ID" value="KAF4129007.1"/>
    <property type="molecule type" value="Genomic_DNA"/>
</dbReference>
<comment type="caution">
    <text evidence="2">The sequence shown here is derived from an EMBL/GenBank/DDBJ whole genome shotgun (WGS) entry which is preliminary data.</text>
</comment>
<proteinExistence type="predicted"/>
<evidence type="ECO:0000313" key="2">
    <source>
        <dbReference type="EMBL" id="KAF4129007.1"/>
    </source>
</evidence>
<name>A0A8S9TQ26_PHYIN</name>
<dbReference type="Proteomes" id="UP000704712">
    <property type="component" value="Unassembled WGS sequence"/>
</dbReference>
<evidence type="ECO:0000256" key="1">
    <source>
        <dbReference type="SAM" id="MobiDB-lite"/>
    </source>
</evidence>
<protein>
    <submittedName>
        <fullName evidence="2">Putative cellulose-binding family ii</fullName>
    </submittedName>
</protein>
<sequence>MMSVVIYDTAYSTFPLSDPGSSAIFSTMAACQVSRVSTIQLLLVAVVMLAACSSVTSAAKCYPKQATTSTPATTTSPDVNFDFPDNETPTVTDSPIQRTTDAPTEETTEASDTPEMTSPTQNTRSSDSSNGGTTGSLPAQGPIEGSNEDATGSLPTQTSMGGSSAETPSTSGNSTGEHATFGDVTSGNGKCVVGDPNAYIKKEDVDWIWTQRMSKYVPQFKNYILDQIVNNKGKLSYCVRWDSTNKLSKTVASKFEAMLNRQFKAWNEWLIGYDCWPFETIEVKIVGWATRDASLFDWKDDSLGTIYTTEKDAEGVPLCPETCYKHKDFAANADTSACKGEPFDMSLWPTKGQGGGAGGDWGQRVDEESMTASIDQEQLIIVSHEIGHGFGLPDFYKTTDQPNEDFPVCIMKAGSSRTVTPGDGWMLRRVLEHIKPRYNF</sequence>
<feature type="compositionally biased region" description="Polar residues" evidence="1">
    <location>
        <begin position="148"/>
        <end position="187"/>
    </location>
</feature>
<reference evidence="2" key="1">
    <citation type="submission" date="2020-03" db="EMBL/GenBank/DDBJ databases">
        <title>Hybrid Assembly of Korean Phytophthora infestans isolates.</title>
        <authorList>
            <person name="Prokchorchik M."/>
            <person name="Lee Y."/>
            <person name="Seo J."/>
            <person name="Cho J.-H."/>
            <person name="Park Y.-E."/>
            <person name="Jang D.-C."/>
            <person name="Im J.-S."/>
            <person name="Choi J.-G."/>
            <person name="Park H.-J."/>
            <person name="Lee G.-B."/>
            <person name="Lee Y.-G."/>
            <person name="Hong S.-Y."/>
            <person name="Cho K."/>
            <person name="Sohn K.H."/>
        </authorList>
    </citation>
    <scope>NUCLEOTIDE SEQUENCE</scope>
    <source>
        <strain evidence="2">KR_2_A2</strain>
    </source>
</reference>
<dbReference type="PANTHER" id="PTHR35606:SF4">
    <property type="entry name" value="CELLULOSE-BINDING FAMILY II PROTEIN"/>
    <property type="match status" value="1"/>
</dbReference>
<feature type="compositionally biased region" description="Low complexity" evidence="1">
    <location>
        <begin position="66"/>
        <end position="77"/>
    </location>
</feature>
<evidence type="ECO:0000313" key="3">
    <source>
        <dbReference type="Proteomes" id="UP000704712"/>
    </source>
</evidence>
<feature type="region of interest" description="Disordered" evidence="1">
    <location>
        <begin position="63"/>
        <end position="187"/>
    </location>
</feature>
<organism evidence="2 3">
    <name type="scientific">Phytophthora infestans</name>
    <name type="common">Potato late blight agent</name>
    <name type="synonym">Botrytis infestans</name>
    <dbReference type="NCBI Taxonomy" id="4787"/>
    <lineage>
        <taxon>Eukaryota</taxon>
        <taxon>Sar</taxon>
        <taxon>Stramenopiles</taxon>
        <taxon>Oomycota</taxon>
        <taxon>Peronosporomycetes</taxon>
        <taxon>Peronosporales</taxon>
        <taxon>Peronosporaceae</taxon>
        <taxon>Phytophthora</taxon>
    </lineage>
</organism>
<feature type="compositionally biased region" description="Polar residues" evidence="1">
    <location>
        <begin position="87"/>
        <end position="98"/>
    </location>
</feature>
<dbReference type="AlphaFoldDB" id="A0A8S9TQ26"/>